<evidence type="ECO:0000256" key="1">
    <source>
        <dbReference type="SAM" id="MobiDB-lite"/>
    </source>
</evidence>
<keyword evidence="3" id="KW-1185">Reference proteome</keyword>
<organism evidence="2 3">
    <name type="scientific">Merluccius polli</name>
    <name type="common">Benguela hake</name>
    <name type="synonym">Merluccius cadenati</name>
    <dbReference type="NCBI Taxonomy" id="89951"/>
    <lineage>
        <taxon>Eukaryota</taxon>
        <taxon>Metazoa</taxon>
        <taxon>Chordata</taxon>
        <taxon>Craniata</taxon>
        <taxon>Vertebrata</taxon>
        <taxon>Euteleostomi</taxon>
        <taxon>Actinopterygii</taxon>
        <taxon>Neopterygii</taxon>
        <taxon>Teleostei</taxon>
        <taxon>Neoteleostei</taxon>
        <taxon>Acanthomorphata</taxon>
        <taxon>Zeiogadaria</taxon>
        <taxon>Gadariae</taxon>
        <taxon>Gadiformes</taxon>
        <taxon>Gadoidei</taxon>
        <taxon>Merlucciidae</taxon>
        <taxon>Merluccius</taxon>
    </lineage>
</organism>
<reference evidence="2" key="1">
    <citation type="journal article" date="2023" name="Front. Mar. Sci.">
        <title>A new Merluccius polli reference genome to investigate the effects of global change in West African waters.</title>
        <authorList>
            <person name="Mateo J.L."/>
            <person name="Blanco-Fernandez C."/>
            <person name="Garcia-Vazquez E."/>
            <person name="Machado-Schiaffino G."/>
        </authorList>
    </citation>
    <scope>NUCLEOTIDE SEQUENCE</scope>
    <source>
        <strain evidence="2">C29</strain>
        <tissue evidence="2">Fin</tissue>
    </source>
</reference>
<dbReference type="AlphaFoldDB" id="A0AA47MSR6"/>
<gene>
    <name evidence="2" type="ORF">N1851_015121</name>
</gene>
<evidence type="ECO:0000313" key="2">
    <source>
        <dbReference type="EMBL" id="KAK0145948.1"/>
    </source>
</evidence>
<feature type="region of interest" description="Disordered" evidence="1">
    <location>
        <begin position="400"/>
        <end position="437"/>
    </location>
</feature>
<feature type="region of interest" description="Disordered" evidence="1">
    <location>
        <begin position="210"/>
        <end position="231"/>
    </location>
</feature>
<feature type="compositionally biased region" description="Acidic residues" evidence="1">
    <location>
        <begin position="212"/>
        <end position="221"/>
    </location>
</feature>
<dbReference type="EMBL" id="JAOPHQ010002673">
    <property type="protein sequence ID" value="KAK0145948.1"/>
    <property type="molecule type" value="Genomic_DNA"/>
</dbReference>
<evidence type="ECO:0000313" key="3">
    <source>
        <dbReference type="Proteomes" id="UP001174136"/>
    </source>
</evidence>
<accession>A0AA47MSR6</accession>
<protein>
    <submittedName>
        <fullName evidence="2">Uncharacterized protein</fullName>
    </submittedName>
</protein>
<dbReference type="Proteomes" id="UP001174136">
    <property type="component" value="Unassembled WGS sequence"/>
</dbReference>
<comment type="caution">
    <text evidence="2">The sequence shown here is derived from an EMBL/GenBank/DDBJ whole genome shotgun (WGS) entry which is preliminary data.</text>
</comment>
<sequence>MVSAVLRECGRGPLVGQAVTVNDPTEPAICGTSPEVEVVVSRSDRDFNNGNKQIAGKRRRMPTEIIAQWQAYTSDLHPLTMERSQWSNLRRRAVKRTNDRIAKVEESLYTGVVWQMQGEMVSDIDLAENVETEIVMFHIASFTTTNEVEVVPAVWVNDNVCKWPPYKPDALHKAVRSHEQPKETWTPYPVKILYTSNDFEDARQRLSRAEIESDLQSEAEDDLRKRKPKPRQRFLPAELVIKKRPLPKLPAIPSLSSTLREAISPEPLPLHLSSEPSRFQQQCSPKSSRFQQQCSPESSRFQQQCSPESSRFQQQCSPESSRFQQQCSEPSRFQQQCSEPSRFQQQCSEPSRFQQQCSEPSRFQQQCSEPSRFQQQCSEPSRFQQQCSEPSRFQQQCSEPSRFQQQCSEPSRFQQQWPPEPSRFQQQWPPEPSRFQQQCSEPSRFQQQCSEPTQVDPMLRCEF</sequence>
<proteinExistence type="predicted"/>
<name>A0AA47MSR6_MERPO</name>